<proteinExistence type="predicted"/>
<feature type="non-terminal residue" evidence="1">
    <location>
        <position position="235"/>
    </location>
</feature>
<sequence>MTKPPEVKGVIAKEIYQAIKSENLWEVDLDADPKYVPWMYISNIIGRVLARMTGQGPSGPVTVKCTADGSLAVVQRGGAFDDYERLDHLFVATTERTTDGGTIEYQLIDSSEDFVDEPILPGYTVKNTTDNTYAVVTVVTTTQLSLDKDIMATAEKYIIIPYRDFTFAQQVTRIDIFTYDGKVDYQLTRDNVKAYGDKIELFEDSFYSLDFFTLKVRATAVTFLTATPTRSKVMG</sequence>
<name>X1H556_9ZZZZ</name>
<comment type="caution">
    <text evidence="1">The sequence shown here is derived from an EMBL/GenBank/DDBJ whole genome shotgun (WGS) entry which is preliminary data.</text>
</comment>
<gene>
    <name evidence="1" type="ORF">S03H2_48554</name>
</gene>
<reference evidence="1" key="1">
    <citation type="journal article" date="2014" name="Front. Microbiol.">
        <title>High frequency of phylogenetically diverse reductive dehalogenase-homologous genes in deep subseafloor sedimentary metagenomes.</title>
        <authorList>
            <person name="Kawai M."/>
            <person name="Futagami T."/>
            <person name="Toyoda A."/>
            <person name="Takaki Y."/>
            <person name="Nishi S."/>
            <person name="Hori S."/>
            <person name="Arai W."/>
            <person name="Tsubouchi T."/>
            <person name="Morono Y."/>
            <person name="Uchiyama I."/>
            <person name="Ito T."/>
            <person name="Fujiyama A."/>
            <person name="Inagaki F."/>
            <person name="Takami H."/>
        </authorList>
    </citation>
    <scope>NUCLEOTIDE SEQUENCE</scope>
    <source>
        <strain evidence="1">Expedition CK06-06</strain>
    </source>
</reference>
<evidence type="ECO:0000313" key="1">
    <source>
        <dbReference type="EMBL" id="GAH65321.1"/>
    </source>
</evidence>
<protein>
    <submittedName>
        <fullName evidence="1">Uncharacterized protein</fullName>
    </submittedName>
</protein>
<dbReference type="AlphaFoldDB" id="X1H556"/>
<dbReference type="EMBL" id="BARU01030621">
    <property type="protein sequence ID" value="GAH65321.1"/>
    <property type="molecule type" value="Genomic_DNA"/>
</dbReference>
<accession>X1H556</accession>
<organism evidence="1">
    <name type="scientific">marine sediment metagenome</name>
    <dbReference type="NCBI Taxonomy" id="412755"/>
    <lineage>
        <taxon>unclassified sequences</taxon>
        <taxon>metagenomes</taxon>
        <taxon>ecological metagenomes</taxon>
    </lineage>
</organism>